<dbReference type="OrthoDB" id="9797415at2"/>
<dbReference type="RefSeq" id="WP_111654239.1">
    <property type="nucleotide sequence ID" value="NZ_JACHWI010000002.1"/>
</dbReference>
<proteinExistence type="predicted"/>
<evidence type="ECO:0000313" key="2">
    <source>
        <dbReference type="Proteomes" id="UP000249341"/>
    </source>
</evidence>
<dbReference type="Pfam" id="PF00702">
    <property type="entry name" value="Hydrolase"/>
    <property type="match status" value="1"/>
</dbReference>
<dbReference type="Gene3D" id="3.40.50.1000">
    <property type="entry name" value="HAD superfamily/HAD-like"/>
    <property type="match status" value="1"/>
</dbReference>
<dbReference type="PANTHER" id="PTHR43611:SF3">
    <property type="entry name" value="FLAVIN MONONUCLEOTIDE HYDROLASE 1, CHLOROPLATIC"/>
    <property type="match status" value="1"/>
</dbReference>
<dbReference type="NCBIfam" id="TIGR01509">
    <property type="entry name" value="HAD-SF-IA-v3"/>
    <property type="match status" value="1"/>
</dbReference>
<sequence length="204" mass="22550">MRDRARALLIDLDGVLRRWDPAPMIAVEVQYGLKPASLLETSMSWDIYRPAMAGEITDAEWMSLVASRLPLDEAESAAAVAAWQAYRGEVDPEVLAFVREVRAAGRPVAIATNATDRLRGDLDALGLTGEVDEVISSWELKTHKPAKEFFTQACLKVGKLPKHVLMVDDDDRAVQGARTAGLTGYRWAGPEHLPYLRKVLDLPE</sequence>
<gene>
    <name evidence="1" type="ORF">B0I29_12517</name>
</gene>
<dbReference type="Proteomes" id="UP000249341">
    <property type="component" value="Unassembled WGS sequence"/>
</dbReference>
<evidence type="ECO:0000313" key="1">
    <source>
        <dbReference type="EMBL" id="RAK26863.1"/>
    </source>
</evidence>
<dbReference type="AlphaFoldDB" id="A0A327Z7E6"/>
<comment type="caution">
    <text evidence="1">The sequence shown here is derived from an EMBL/GenBank/DDBJ whole genome shotgun (WGS) entry which is preliminary data.</text>
</comment>
<keyword evidence="2" id="KW-1185">Reference proteome</keyword>
<dbReference type="InterPro" id="IPR006439">
    <property type="entry name" value="HAD-SF_hydro_IA"/>
</dbReference>
<dbReference type="InterPro" id="IPR036412">
    <property type="entry name" value="HAD-like_sf"/>
</dbReference>
<dbReference type="SUPFAM" id="SSF56784">
    <property type="entry name" value="HAD-like"/>
    <property type="match status" value="1"/>
</dbReference>
<dbReference type="PANTHER" id="PTHR43611">
    <property type="entry name" value="ALPHA-D-GLUCOSE 1-PHOSPHATE PHOSPHATASE"/>
    <property type="match status" value="1"/>
</dbReference>
<dbReference type="InterPro" id="IPR023214">
    <property type="entry name" value="HAD_sf"/>
</dbReference>
<keyword evidence="1" id="KW-0378">Hydrolase</keyword>
<dbReference type="GO" id="GO:0016787">
    <property type="term" value="F:hydrolase activity"/>
    <property type="evidence" value="ECO:0007669"/>
    <property type="project" value="UniProtKB-KW"/>
</dbReference>
<organism evidence="1 2">
    <name type="scientific">Actinoplanes lutulentus</name>
    <dbReference type="NCBI Taxonomy" id="1287878"/>
    <lineage>
        <taxon>Bacteria</taxon>
        <taxon>Bacillati</taxon>
        <taxon>Actinomycetota</taxon>
        <taxon>Actinomycetes</taxon>
        <taxon>Micromonosporales</taxon>
        <taxon>Micromonosporaceae</taxon>
        <taxon>Actinoplanes</taxon>
    </lineage>
</organism>
<name>A0A327Z7E6_9ACTN</name>
<dbReference type="SFLD" id="SFLDS00003">
    <property type="entry name" value="Haloacid_Dehalogenase"/>
    <property type="match status" value="1"/>
</dbReference>
<dbReference type="SFLD" id="SFLDG01129">
    <property type="entry name" value="C1.5:_HAD__Beta-PGM__Phosphata"/>
    <property type="match status" value="1"/>
</dbReference>
<protein>
    <submittedName>
        <fullName evidence="1">Putative hydrolase of the HAD superfamily</fullName>
    </submittedName>
</protein>
<dbReference type="EMBL" id="QLMJ01000025">
    <property type="protein sequence ID" value="RAK26863.1"/>
    <property type="molecule type" value="Genomic_DNA"/>
</dbReference>
<dbReference type="PRINTS" id="PR00413">
    <property type="entry name" value="HADHALOGNASE"/>
</dbReference>
<reference evidence="1 2" key="1">
    <citation type="submission" date="2018-06" db="EMBL/GenBank/DDBJ databases">
        <title>Genomic Encyclopedia of Type Strains, Phase III (KMG-III): the genomes of soil and plant-associated and newly described type strains.</title>
        <authorList>
            <person name="Whitman W."/>
        </authorList>
    </citation>
    <scope>NUCLEOTIDE SEQUENCE [LARGE SCALE GENOMIC DNA]</scope>
    <source>
        <strain evidence="1 2">CGMCC 4.7090</strain>
    </source>
</reference>
<accession>A0A327Z7E6</accession>